<keyword evidence="1" id="KW-0812">Transmembrane</keyword>
<protein>
    <submittedName>
        <fullName evidence="5">TIGR03943 family protein</fullName>
    </submittedName>
</protein>
<feature type="domain" description="DUF1980" evidence="3">
    <location>
        <begin position="132"/>
        <end position="244"/>
    </location>
</feature>
<keyword evidence="1" id="KW-1133">Transmembrane helix</keyword>
<dbReference type="InterPro" id="IPR048447">
    <property type="entry name" value="DUF1980_C"/>
</dbReference>
<feature type="transmembrane region" description="Helical" evidence="1">
    <location>
        <begin position="79"/>
        <end position="97"/>
    </location>
</feature>
<dbReference type="Proteomes" id="UP000228947">
    <property type="component" value="Unassembled WGS sequence"/>
</dbReference>
<dbReference type="Pfam" id="PF09323">
    <property type="entry name" value="DUF1980"/>
    <property type="match status" value="1"/>
</dbReference>
<dbReference type="EMBL" id="PGTM01000129">
    <property type="protein sequence ID" value="PJF35634.1"/>
    <property type="molecule type" value="Genomic_DNA"/>
</dbReference>
<dbReference type="NCBIfam" id="TIGR03943">
    <property type="entry name" value="TIGR03943 family putative permease subunit"/>
    <property type="match status" value="1"/>
</dbReference>
<name>A0A2M8PZJ7_9CHLR</name>
<organism evidence="5 6">
    <name type="scientific">Candidatus Thermofonsia Clade 1 bacterium</name>
    <dbReference type="NCBI Taxonomy" id="2364210"/>
    <lineage>
        <taxon>Bacteria</taxon>
        <taxon>Bacillati</taxon>
        <taxon>Chloroflexota</taxon>
        <taxon>Candidatus Thermofontia</taxon>
        <taxon>Candidatus Thermofonsia Clade 1</taxon>
    </lineage>
</organism>
<evidence type="ECO:0000313" key="7">
    <source>
        <dbReference type="Proteomes" id="UP000229681"/>
    </source>
</evidence>
<evidence type="ECO:0000256" key="1">
    <source>
        <dbReference type="SAM" id="Phobius"/>
    </source>
</evidence>
<evidence type="ECO:0000313" key="4">
    <source>
        <dbReference type="EMBL" id="PJF35634.1"/>
    </source>
</evidence>
<dbReference type="InterPro" id="IPR015402">
    <property type="entry name" value="DUF1980"/>
</dbReference>
<feature type="domain" description="DUF1980" evidence="2">
    <location>
        <begin position="2"/>
        <end position="110"/>
    </location>
</feature>
<sequence length="244" mass="26337">MLLLGLYLLETLLTGEIAYYINERFNWLAGVAGFTLIALGILNVIALLAEPEPGQAAPSSAPNLLASASGGLHGFTARWYVIAILSLPLIFGVFLPAQPLGAAAINNSGIAFSLNASSAAEQVFSIAPTQRNVLDWVRLFSTSTNVDEFSGQPADLIGFVYRDARFEDERTFMVTRFTVSCCVADAVAIGVIAYGDQAPNFAADSWVRVQGKFEVRDFLGQRTPILIAESIESVPTPERPYLFP</sequence>
<dbReference type="InterPro" id="IPR052955">
    <property type="entry name" value="UPF0703_membrane_permease"/>
</dbReference>
<feature type="transmembrane region" description="Helical" evidence="1">
    <location>
        <begin position="28"/>
        <end position="49"/>
    </location>
</feature>
<gene>
    <name evidence="4" type="ORF">CUN49_09585</name>
    <name evidence="5" type="ORF">CUN50_02315</name>
</gene>
<dbReference type="Proteomes" id="UP000229681">
    <property type="component" value="Unassembled WGS sequence"/>
</dbReference>
<dbReference type="InterPro" id="IPR048493">
    <property type="entry name" value="DUF1980_N"/>
</dbReference>
<evidence type="ECO:0000259" key="2">
    <source>
        <dbReference type="Pfam" id="PF09323"/>
    </source>
</evidence>
<keyword evidence="1" id="KW-0472">Membrane</keyword>
<dbReference type="Pfam" id="PF21537">
    <property type="entry name" value="DUF1980_C"/>
    <property type="match status" value="1"/>
</dbReference>
<evidence type="ECO:0000259" key="3">
    <source>
        <dbReference type="Pfam" id="PF21537"/>
    </source>
</evidence>
<evidence type="ECO:0000313" key="5">
    <source>
        <dbReference type="EMBL" id="PJF42976.1"/>
    </source>
</evidence>
<comment type="caution">
    <text evidence="5">The sequence shown here is derived from an EMBL/GenBank/DDBJ whole genome shotgun (WGS) entry which is preliminary data.</text>
</comment>
<dbReference type="PANTHER" id="PTHR40047:SF1">
    <property type="entry name" value="UPF0703 PROTEIN YCGQ"/>
    <property type="match status" value="1"/>
</dbReference>
<dbReference type="EMBL" id="PGTL01000006">
    <property type="protein sequence ID" value="PJF42976.1"/>
    <property type="molecule type" value="Genomic_DNA"/>
</dbReference>
<proteinExistence type="predicted"/>
<dbReference type="PANTHER" id="PTHR40047">
    <property type="entry name" value="UPF0703 PROTEIN YCGQ"/>
    <property type="match status" value="1"/>
</dbReference>
<accession>A0A2M8PDL5</accession>
<dbReference type="AlphaFoldDB" id="A0A2M8PZJ7"/>
<accession>A0A2M8PZJ7</accession>
<evidence type="ECO:0000313" key="6">
    <source>
        <dbReference type="Proteomes" id="UP000228947"/>
    </source>
</evidence>
<reference evidence="6 7" key="1">
    <citation type="submission" date="2017-11" db="EMBL/GenBank/DDBJ databases">
        <title>Evolution of Phototrophy in the Chloroflexi Phylum Driven by Horizontal Gene Transfer.</title>
        <authorList>
            <person name="Ward L.M."/>
            <person name="Hemp J."/>
            <person name="Shih P.M."/>
            <person name="Mcglynn S.E."/>
            <person name="Fischer W."/>
        </authorList>
    </citation>
    <scope>NUCLEOTIDE SEQUENCE [LARGE SCALE GENOMIC DNA]</scope>
    <source>
        <strain evidence="5">CP1_1M</strain>
        <strain evidence="4">JP3_13</strain>
    </source>
</reference>